<evidence type="ECO:0000313" key="5">
    <source>
        <dbReference type="RefSeq" id="XP_021835991.1"/>
    </source>
</evidence>
<dbReference type="Proteomes" id="UP000813463">
    <property type="component" value="Chromosome 6"/>
</dbReference>
<keyword evidence="2" id="KW-1133">Transmembrane helix</keyword>
<proteinExistence type="predicted"/>
<evidence type="ECO:0000256" key="3">
    <source>
        <dbReference type="SAM" id="SignalP"/>
    </source>
</evidence>
<protein>
    <submittedName>
        <fullName evidence="5 6">Uncharacterized protein LOC110775687</fullName>
    </submittedName>
</protein>
<evidence type="ECO:0000313" key="6">
    <source>
        <dbReference type="RefSeq" id="XP_021835992.1"/>
    </source>
</evidence>
<keyword evidence="2" id="KW-0812">Transmembrane</keyword>
<feature type="transmembrane region" description="Helical" evidence="2">
    <location>
        <begin position="230"/>
        <end position="250"/>
    </location>
</feature>
<evidence type="ECO:0000256" key="1">
    <source>
        <dbReference type="SAM" id="Coils"/>
    </source>
</evidence>
<keyword evidence="1" id="KW-0175">Coiled coil</keyword>
<sequence>MGSLWLAIVTCIQLVGVVASWHANMCWRFILWTVNITTLPIRALGALRREKTMESLLQEMQIELENLSWDNEKLAARLRLVVKEHHLMESMLADLEEEHDKAIGRIEFLEKEVDILKEENVRLKEAQTKGIWDTAKVEMTTDPDDKYGIGHYGIPWQSSKSGDDNLLEEIQLPGKSFGTENQLRTEMNRGGLVDPLNQRRQVALSQSLFSAFLSLLVGMIIWQAKDPCMPLVLALFTVVGLSLHSVVQFFSTIKNRPAADAVALLSVNWFILGTLSYPTLPKVAHMLFPVIAGLD</sequence>
<dbReference type="OrthoDB" id="1937632at2759"/>
<dbReference type="AlphaFoldDB" id="A0A9R0JI95"/>
<keyword evidence="2" id="KW-0472">Membrane</keyword>
<evidence type="ECO:0000313" key="4">
    <source>
        <dbReference type="Proteomes" id="UP000813463"/>
    </source>
</evidence>
<gene>
    <name evidence="5 6" type="primary">LOC110775687</name>
</gene>
<keyword evidence="3" id="KW-0732">Signal</keyword>
<accession>A0A9R0JI95</accession>
<dbReference type="KEGG" id="soe:110775687"/>
<dbReference type="PANTHER" id="PTHR36073:SF1">
    <property type="entry name" value="OS01G0962100 PROTEIN"/>
    <property type="match status" value="1"/>
</dbReference>
<dbReference type="PANTHER" id="PTHR36073">
    <property type="match status" value="1"/>
</dbReference>
<feature type="transmembrane region" description="Helical" evidence="2">
    <location>
        <begin position="262"/>
        <end position="280"/>
    </location>
</feature>
<keyword evidence="4" id="KW-1185">Reference proteome</keyword>
<feature type="coiled-coil region" evidence="1">
    <location>
        <begin position="57"/>
        <end position="129"/>
    </location>
</feature>
<reference evidence="4" key="1">
    <citation type="journal article" date="2021" name="Nat. Commun.">
        <title>Genomic analyses provide insights into spinach domestication and the genetic basis of agronomic traits.</title>
        <authorList>
            <person name="Cai X."/>
            <person name="Sun X."/>
            <person name="Xu C."/>
            <person name="Sun H."/>
            <person name="Wang X."/>
            <person name="Ge C."/>
            <person name="Zhang Z."/>
            <person name="Wang Q."/>
            <person name="Fei Z."/>
            <person name="Jiao C."/>
            <person name="Wang Q."/>
        </authorList>
    </citation>
    <scope>NUCLEOTIDE SEQUENCE [LARGE SCALE GENOMIC DNA]</scope>
    <source>
        <strain evidence="4">cv. Varoflay</strain>
    </source>
</reference>
<organism evidence="4 5">
    <name type="scientific">Spinacia oleracea</name>
    <name type="common">Spinach</name>
    <dbReference type="NCBI Taxonomy" id="3562"/>
    <lineage>
        <taxon>Eukaryota</taxon>
        <taxon>Viridiplantae</taxon>
        <taxon>Streptophyta</taxon>
        <taxon>Embryophyta</taxon>
        <taxon>Tracheophyta</taxon>
        <taxon>Spermatophyta</taxon>
        <taxon>Magnoliopsida</taxon>
        <taxon>eudicotyledons</taxon>
        <taxon>Gunneridae</taxon>
        <taxon>Pentapetalae</taxon>
        <taxon>Caryophyllales</taxon>
        <taxon>Chenopodiaceae</taxon>
        <taxon>Chenopodioideae</taxon>
        <taxon>Anserineae</taxon>
        <taxon>Spinacia</taxon>
    </lineage>
</organism>
<dbReference type="GeneID" id="110775687"/>
<feature type="chain" id="PRO_5044700940" evidence="3">
    <location>
        <begin position="21"/>
        <end position="295"/>
    </location>
</feature>
<feature type="transmembrane region" description="Helical" evidence="2">
    <location>
        <begin position="207"/>
        <end position="224"/>
    </location>
</feature>
<dbReference type="RefSeq" id="XP_021835991.1">
    <property type="nucleotide sequence ID" value="XM_021980299.1"/>
</dbReference>
<evidence type="ECO:0000256" key="2">
    <source>
        <dbReference type="SAM" id="Phobius"/>
    </source>
</evidence>
<feature type="signal peptide" evidence="3">
    <location>
        <begin position="1"/>
        <end position="20"/>
    </location>
</feature>
<name>A0A9R0JI95_SPIOL</name>
<dbReference type="RefSeq" id="XP_021835992.1">
    <property type="nucleotide sequence ID" value="XM_021980300.1"/>
</dbReference>
<reference evidence="5 6" key="2">
    <citation type="submission" date="2025-04" db="UniProtKB">
        <authorList>
            <consortium name="RefSeq"/>
        </authorList>
    </citation>
    <scope>IDENTIFICATION</scope>
</reference>